<reference evidence="3 4" key="1">
    <citation type="submission" date="2019-08" db="EMBL/GenBank/DDBJ databases">
        <title>In-depth cultivation of the pig gut microbiome towards novel bacterial diversity and tailored functional studies.</title>
        <authorList>
            <person name="Wylensek D."/>
            <person name="Hitch T.C.A."/>
            <person name="Clavel T."/>
        </authorList>
    </citation>
    <scope>NUCLEOTIDE SEQUENCE [LARGE SCALE GENOMIC DNA]</scope>
    <source>
        <strain evidence="3 4">WCA-383-APC-5B</strain>
    </source>
</reference>
<feature type="transmembrane region" description="Helical" evidence="2">
    <location>
        <begin position="39"/>
        <end position="56"/>
    </location>
</feature>
<sequence>MGRHSSRKSRNNTQKSNSTNGNNYEHNMALLQEQLRNQMLIFSSSMLSYYSTLAGIELLNVKHENNDRLEAIDQSLFYAADILAIQSLLFGIISRYNFMQIGFIKYNELYESYENGEISYSLQPNIDINIGNVLGMLSSFYSYRGALGIYERDLQQPIYGV</sequence>
<organism evidence="3 4">
    <name type="scientific">Inconstantimicrobium porci</name>
    <dbReference type="NCBI Taxonomy" id="2652291"/>
    <lineage>
        <taxon>Bacteria</taxon>
        <taxon>Bacillati</taxon>
        <taxon>Bacillota</taxon>
        <taxon>Clostridia</taxon>
        <taxon>Eubacteriales</taxon>
        <taxon>Clostridiaceae</taxon>
        <taxon>Inconstantimicrobium</taxon>
    </lineage>
</organism>
<name>A0A7X2T1I5_9CLOT</name>
<feature type="compositionally biased region" description="Polar residues" evidence="1">
    <location>
        <begin position="11"/>
        <end position="23"/>
    </location>
</feature>
<dbReference type="EMBL" id="VULX01000013">
    <property type="protein sequence ID" value="MSR91619.1"/>
    <property type="molecule type" value="Genomic_DNA"/>
</dbReference>
<evidence type="ECO:0000256" key="2">
    <source>
        <dbReference type="SAM" id="Phobius"/>
    </source>
</evidence>
<keyword evidence="2" id="KW-1133">Transmembrane helix</keyword>
<keyword evidence="2" id="KW-0812">Transmembrane</keyword>
<evidence type="ECO:0000313" key="3">
    <source>
        <dbReference type="EMBL" id="MSR91619.1"/>
    </source>
</evidence>
<gene>
    <name evidence="3" type="ORF">FYJ33_09410</name>
</gene>
<keyword evidence="2" id="KW-0472">Membrane</keyword>
<keyword evidence="4" id="KW-1185">Reference proteome</keyword>
<feature type="region of interest" description="Disordered" evidence="1">
    <location>
        <begin position="1"/>
        <end position="23"/>
    </location>
</feature>
<dbReference type="RefSeq" id="WP_154531514.1">
    <property type="nucleotide sequence ID" value="NZ_JAQXTV010000044.1"/>
</dbReference>
<evidence type="ECO:0000313" key="4">
    <source>
        <dbReference type="Proteomes" id="UP000460287"/>
    </source>
</evidence>
<accession>A0A7X2T1I5</accession>
<protein>
    <submittedName>
        <fullName evidence="3">Uncharacterized protein</fullName>
    </submittedName>
</protein>
<dbReference type="Proteomes" id="UP000460287">
    <property type="component" value="Unassembled WGS sequence"/>
</dbReference>
<evidence type="ECO:0000256" key="1">
    <source>
        <dbReference type="SAM" id="MobiDB-lite"/>
    </source>
</evidence>
<feature type="compositionally biased region" description="Basic residues" evidence="1">
    <location>
        <begin position="1"/>
        <end position="10"/>
    </location>
</feature>
<feature type="transmembrane region" description="Helical" evidence="2">
    <location>
        <begin position="76"/>
        <end position="98"/>
    </location>
</feature>
<proteinExistence type="predicted"/>
<dbReference type="AlphaFoldDB" id="A0A7X2T1I5"/>
<comment type="caution">
    <text evidence="3">The sequence shown here is derived from an EMBL/GenBank/DDBJ whole genome shotgun (WGS) entry which is preliminary data.</text>
</comment>